<dbReference type="GO" id="GO:0030286">
    <property type="term" value="C:dynein complex"/>
    <property type="evidence" value="ECO:0007669"/>
    <property type="project" value="UniProtKB-KW"/>
</dbReference>
<sequence>RFPYMAPLQPVEPEDQKLQLLEKYTRKLVPAEQKFTLGIQKRYKCLLKNLNVLQLESYPSRLIRKAIKFINPRCPVLQDAYKFILQEEKYWPHLPPEVILMDYLFVGDRAIQIDFAILLIVCLIDLQEDFRYHVKRSFLRYLLQYVHHLAPGHNKLSITFARSNMERKRLQLEVEPPDYPSLTVISPVPWRTRLLLSKSRIGEMLMTTHPTVQALNLLWHQLYGDLVIVDLSKLLLSNRPLDVDSVTNFVKESCAQVRDLLINDWLPRCADLMDLMRNSWKDLVPMSGKYGGRADTLFKCVHALMSRHLSSLLNKSLTYLFKVLCGYKDGNEINGYSMYDTKLKRRPLMALTVSVVGAHFDNEPIDFGPGVRPEENIYDFDADDADPFQSAVPAQNMMDWLIPDVDDVAAFEMENSFKLYIYPYMSELPAIIRDLFRHILRVGYDIPRLEYVMSGNGKQTVFFFHAFFTLWCCIIFLAPETEGCLHFIDEDHTDFMALCTKVEAIVKVNFRGVSVYLKPIYKYYYGLFQKMIMPMIEKIWTDNTLPELVVVQELMKKLRAVSDTTYYLRDFIPLNLFLLDNRHVKESLRMYVRNIYDFIIDFYRALNLNENRAICEELEEMSMKAGERPEETPEVVALQNYITECREMRIFAIKDEIKLVLKRVVFLLTHAYLTNDEIHLNSRTFILPGELEEVLDLSAARLSVVRDNLEMALRSRRLLFEKLLIQEKRTMDGFRIREIRDVLTLEELKERVDTVDLLFNTIENLSREAKAINVEEALLQIDISAFPLLGEIIEKMEPIEKLWKTSYEFEKDYLIWMFERFECLNADGVREQIETMFKIMHKLSRQLSYNPVAKRAAEQMRIKIEKFRVYLPVLDSICRHGLEQRHWDKVSQILGRQINPKLYPTLKDMIDADIMSILPELEEIANAAGKEYDLNMGLKTMQNDWRDVMFDVLQYRDSDTHILASIDDIQTLLDDHIMRTQAMKRSPFIVALGSKADDWEERLLLIQNIIDAWTQVQVTWMYLEPIFSSEDIMRQMPLEGRNFKAVDKIWRRIMKHTLKDRHVMASTDYPNMLEIFTKAIEDLETVQKGLNTYLEQKRLFFARFFFLSNDELLEILSETKDPMRVQPHLRKCFEGIGTLTFDDNMEITHMISDEDERVALVRKINPQAANGLVEIWLKEVEYVMLDSVKEQMRESWEDYTLVDRISWVVSWPGQVVLGISCMAWTYEVEEAIEKRELPAYLEKSNSQIGELVQLVRTDLQAGVRIAVEALIVLDVHARDVVKYLTDMRITSIQDFDWMSQLRYYWKVDEKNEDWVCVSMVVTEVKYGMEYLGNLPRLVVTPLTDRCYRTLMGALKLCLGGAPEGPAGTGKTETCKDLAKAVAKKCVVFNCSDGLDYKALGKFFKVSES</sequence>
<evidence type="ECO:0000259" key="10">
    <source>
        <dbReference type="Pfam" id="PF12774"/>
    </source>
</evidence>
<keyword evidence="4" id="KW-0547">Nucleotide-binding</keyword>
<protein>
    <recommendedName>
        <fullName evidence="13">Dynein heavy chain</fullName>
    </recommendedName>
</protein>
<dbReference type="EMBL" id="JAJJHW010002774">
    <property type="protein sequence ID" value="KAH8365496.1"/>
    <property type="molecule type" value="Genomic_DNA"/>
</dbReference>
<feature type="non-terminal residue" evidence="11">
    <location>
        <position position="1"/>
    </location>
</feature>
<dbReference type="InterPro" id="IPR042222">
    <property type="entry name" value="Dynein_2_N"/>
</dbReference>
<dbReference type="Gene3D" id="1.20.58.1120">
    <property type="match status" value="1"/>
</dbReference>
<keyword evidence="8" id="KW-0966">Cell projection</keyword>
<reference evidence="11" key="1">
    <citation type="journal article" date="2021" name="Mol. Ecol. Resour.">
        <title>Phylogenomic analyses of the genus Drosophila reveals genomic signals of climate adaptation.</title>
        <authorList>
            <person name="Li F."/>
            <person name="Rane R.V."/>
            <person name="Luria V."/>
            <person name="Xiong Z."/>
            <person name="Chen J."/>
            <person name="Li Z."/>
            <person name="Catullo R.A."/>
            <person name="Griffin P.C."/>
            <person name="Schiffer M."/>
            <person name="Pearce S."/>
            <person name="Lee S.F."/>
            <person name="McElroy K."/>
            <person name="Stocker A."/>
            <person name="Shirriffs J."/>
            <person name="Cockerell F."/>
            <person name="Coppin C."/>
            <person name="Sgro C.M."/>
            <person name="Karger A."/>
            <person name="Cain J.W."/>
            <person name="Weber J.A."/>
            <person name="Santpere G."/>
            <person name="Kirschner M.W."/>
            <person name="Hoffmann A.A."/>
            <person name="Oakeshott J.G."/>
            <person name="Zhang G."/>
        </authorList>
    </citation>
    <scope>NUCLEOTIDE SEQUENCE</scope>
    <source>
        <strain evidence="11">BGI-SZ-2011g</strain>
    </source>
</reference>
<dbReference type="FunFam" id="1.20.140.100:FF:000004">
    <property type="entry name" value="Dynein axonemal heavy chain 6"/>
    <property type="match status" value="1"/>
</dbReference>
<feature type="domain" description="Dynein heavy chain hydrolytic ATP-binding dynein motor region" evidence="10">
    <location>
        <begin position="1326"/>
        <end position="1404"/>
    </location>
</feature>
<evidence type="ECO:0000256" key="2">
    <source>
        <dbReference type="ARBA" id="ARBA00004316"/>
    </source>
</evidence>
<evidence type="ECO:0000313" key="12">
    <source>
        <dbReference type="Proteomes" id="UP001200034"/>
    </source>
</evidence>
<evidence type="ECO:0000256" key="1">
    <source>
        <dbReference type="ARBA" id="ARBA00004245"/>
    </source>
</evidence>
<dbReference type="PANTHER" id="PTHR22878">
    <property type="entry name" value="DYNEIN HEAVY CHAIN 6, AXONEMAL-LIKE-RELATED"/>
    <property type="match status" value="1"/>
</dbReference>
<evidence type="ECO:0000313" key="11">
    <source>
        <dbReference type="EMBL" id="KAH8365496.1"/>
    </source>
</evidence>
<evidence type="ECO:0000256" key="7">
    <source>
        <dbReference type="ARBA" id="ARBA00023212"/>
    </source>
</evidence>
<keyword evidence="12" id="KW-1185">Reference proteome</keyword>
<organism evidence="11 12">
    <name type="scientific">Drosophila rubida</name>
    <dbReference type="NCBI Taxonomy" id="30044"/>
    <lineage>
        <taxon>Eukaryota</taxon>
        <taxon>Metazoa</taxon>
        <taxon>Ecdysozoa</taxon>
        <taxon>Arthropoda</taxon>
        <taxon>Hexapoda</taxon>
        <taxon>Insecta</taxon>
        <taxon>Pterygota</taxon>
        <taxon>Neoptera</taxon>
        <taxon>Endopterygota</taxon>
        <taxon>Diptera</taxon>
        <taxon>Brachycera</taxon>
        <taxon>Muscomorpha</taxon>
        <taxon>Ephydroidea</taxon>
        <taxon>Drosophilidae</taxon>
        <taxon>Drosophila</taxon>
    </lineage>
</organism>
<dbReference type="InterPro" id="IPR013602">
    <property type="entry name" value="Dynein_heavy_linker"/>
</dbReference>
<comment type="caution">
    <text evidence="11">The sequence shown here is derived from an EMBL/GenBank/DDBJ whole genome shotgun (WGS) entry which is preliminary data.</text>
</comment>
<evidence type="ECO:0008006" key="13">
    <source>
        <dbReference type="Google" id="ProtNLM"/>
    </source>
</evidence>
<dbReference type="FunFam" id="3.20.180.20:FF:000003">
    <property type="entry name" value="Dynein heavy chain 12, axonemal"/>
    <property type="match status" value="1"/>
</dbReference>
<dbReference type="InterPro" id="IPR035699">
    <property type="entry name" value="AAA_6"/>
</dbReference>
<dbReference type="InterPro" id="IPR026983">
    <property type="entry name" value="DHC"/>
</dbReference>
<dbReference type="InterPro" id="IPR042228">
    <property type="entry name" value="Dynein_linker_3"/>
</dbReference>
<evidence type="ECO:0000256" key="5">
    <source>
        <dbReference type="ARBA" id="ARBA00023017"/>
    </source>
</evidence>
<evidence type="ECO:0000256" key="4">
    <source>
        <dbReference type="ARBA" id="ARBA00022741"/>
    </source>
</evidence>
<dbReference type="Gene3D" id="3.40.50.300">
    <property type="entry name" value="P-loop containing nucleotide triphosphate hydrolases"/>
    <property type="match status" value="1"/>
</dbReference>
<dbReference type="FunFam" id="1.20.58.1120:FF:000001">
    <property type="entry name" value="dynein heavy chain 2, axonemal"/>
    <property type="match status" value="1"/>
</dbReference>
<dbReference type="PANTHER" id="PTHR22878:SF70">
    <property type="entry name" value="DYNEIN HEAVY CHAIN 2, AXONEMAL"/>
    <property type="match status" value="1"/>
</dbReference>
<gene>
    <name evidence="11" type="ORF">KR093_001424</name>
</gene>
<dbReference type="InterPro" id="IPR027417">
    <property type="entry name" value="P-loop_NTPase"/>
</dbReference>
<dbReference type="Gene3D" id="3.20.180.20">
    <property type="entry name" value="Dynein heavy chain, N-terminal domain 2"/>
    <property type="match status" value="1"/>
</dbReference>
<evidence type="ECO:0000256" key="8">
    <source>
        <dbReference type="ARBA" id="ARBA00023273"/>
    </source>
</evidence>
<evidence type="ECO:0000256" key="3">
    <source>
        <dbReference type="ARBA" id="ARBA00022490"/>
    </source>
</evidence>
<dbReference type="GO" id="GO:0007018">
    <property type="term" value="P:microtubule-based movement"/>
    <property type="evidence" value="ECO:0007669"/>
    <property type="project" value="InterPro"/>
</dbReference>
<dbReference type="Pfam" id="PF08393">
    <property type="entry name" value="DHC_N2"/>
    <property type="match status" value="1"/>
</dbReference>
<dbReference type="GO" id="GO:0051959">
    <property type="term" value="F:dynein light intermediate chain binding"/>
    <property type="evidence" value="ECO:0007669"/>
    <property type="project" value="InterPro"/>
</dbReference>
<dbReference type="Gene3D" id="1.10.287.2620">
    <property type="match status" value="1"/>
</dbReference>
<proteinExistence type="predicted"/>
<evidence type="ECO:0000256" key="6">
    <source>
        <dbReference type="ARBA" id="ARBA00023054"/>
    </source>
</evidence>
<keyword evidence="5" id="KW-0243">Dynein</keyword>
<name>A0AAD4PJ45_9MUSC</name>
<dbReference type="GO" id="GO:0045505">
    <property type="term" value="F:dynein intermediate chain binding"/>
    <property type="evidence" value="ECO:0007669"/>
    <property type="project" value="InterPro"/>
</dbReference>
<dbReference type="GO" id="GO:0042995">
    <property type="term" value="C:cell projection"/>
    <property type="evidence" value="ECO:0007669"/>
    <property type="project" value="UniProtKB-SubCell"/>
</dbReference>
<comment type="subcellular location">
    <subcellularLocation>
        <location evidence="2">Cell projection</location>
    </subcellularLocation>
    <subcellularLocation>
        <location evidence="1">Cytoplasm</location>
        <location evidence="1">Cytoskeleton</location>
    </subcellularLocation>
</comment>
<accession>A0AAD4PJ45</accession>
<keyword evidence="7" id="KW-0206">Cytoskeleton</keyword>
<keyword evidence="6" id="KW-0175">Coiled coil</keyword>
<dbReference type="Proteomes" id="UP001200034">
    <property type="component" value="Unassembled WGS sequence"/>
</dbReference>
<dbReference type="GO" id="GO:0005524">
    <property type="term" value="F:ATP binding"/>
    <property type="evidence" value="ECO:0007669"/>
    <property type="project" value="InterPro"/>
</dbReference>
<evidence type="ECO:0000259" key="9">
    <source>
        <dbReference type="Pfam" id="PF08393"/>
    </source>
</evidence>
<dbReference type="SUPFAM" id="SSF52540">
    <property type="entry name" value="P-loop containing nucleoside triphosphate hydrolases"/>
    <property type="match status" value="1"/>
</dbReference>
<feature type="domain" description="Dynein heavy chain linker" evidence="9">
    <location>
        <begin position="790"/>
        <end position="1195"/>
    </location>
</feature>
<keyword evidence="3" id="KW-0963">Cytoplasm</keyword>
<dbReference type="Gene3D" id="1.20.140.100">
    <property type="entry name" value="Dynein heavy chain, N-terminal domain 2"/>
    <property type="match status" value="1"/>
</dbReference>
<feature type="non-terminal residue" evidence="11">
    <location>
        <position position="1408"/>
    </location>
</feature>
<dbReference type="Pfam" id="PF12774">
    <property type="entry name" value="AAA_6"/>
    <property type="match status" value="1"/>
</dbReference>